<name>A0AAD5EGS5_UMBRA</name>
<keyword evidence="4" id="KW-0234">DNA repair</keyword>
<feature type="compositionally biased region" description="Polar residues" evidence="6">
    <location>
        <begin position="71"/>
        <end position="86"/>
    </location>
</feature>
<feature type="compositionally biased region" description="Basic and acidic residues" evidence="6">
    <location>
        <begin position="38"/>
        <end position="56"/>
    </location>
</feature>
<evidence type="ECO:0000256" key="5">
    <source>
        <dbReference type="ARBA" id="ARBA00023242"/>
    </source>
</evidence>
<dbReference type="GO" id="GO:0035312">
    <property type="term" value="F:5'-3' DNA exonuclease activity"/>
    <property type="evidence" value="ECO:0007669"/>
    <property type="project" value="TreeGrafter"/>
</dbReference>
<comment type="similarity">
    <text evidence="2">Belongs to the DNA repair metallo-beta-lactamase (DRMBL) family.</text>
</comment>
<dbReference type="PANTHER" id="PTHR23240:SF6">
    <property type="entry name" value="DNA CROSS-LINK REPAIR 1A PROTEIN"/>
    <property type="match status" value="1"/>
</dbReference>
<dbReference type="InterPro" id="IPR011084">
    <property type="entry name" value="DRMBL"/>
</dbReference>
<dbReference type="GO" id="GO:0003684">
    <property type="term" value="F:damaged DNA binding"/>
    <property type="evidence" value="ECO:0007669"/>
    <property type="project" value="TreeGrafter"/>
</dbReference>
<gene>
    <name evidence="8" type="ORF">K450DRAFT_221764</name>
</gene>
<dbReference type="GO" id="GO:0006303">
    <property type="term" value="P:double-strand break repair via nonhomologous end joining"/>
    <property type="evidence" value="ECO:0007669"/>
    <property type="project" value="TreeGrafter"/>
</dbReference>
<reference evidence="8" key="2">
    <citation type="journal article" date="2022" name="Proc. Natl. Acad. Sci. U.S.A.">
        <title>Diploid-dominant life cycles characterize the early evolution of Fungi.</title>
        <authorList>
            <person name="Amses K.R."/>
            <person name="Simmons D.R."/>
            <person name="Longcore J.E."/>
            <person name="Mondo S.J."/>
            <person name="Seto K."/>
            <person name="Jeronimo G.H."/>
            <person name="Bonds A.E."/>
            <person name="Quandt C.A."/>
            <person name="Davis W.J."/>
            <person name="Chang Y."/>
            <person name="Federici B.A."/>
            <person name="Kuo A."/>
            <person name="LaButti K."/>
            <person name="Pangilinan J."/>
            <person name="Andreopoulos W."/>
            <person name="Tritt A."/>
            <person name="Riley R."/>
            <person name="Hundley H."/>
            <person name="Johnson J."/>
            <person name="Lipzen A."/>
            <person name="Barry K."/>
            <person name="Lang B.F."/>
            <person name="Cuomo C.A."/>
            <person name="Buchler N.E."/>
            <person name="Grigoriev I.V."/>
            <person name="Spatafora J.W."/>
            <person name="Stajich J.E."/>
            <person name="James T.Y."/>
        </authorList>
    </citation>
    <scope>NUCLEOTIDE SEQUENCE</scope>
    <source>
        <strain evidence="8">AG</strain>
    </source>
</reference>
<feature type="region of interest" description="Disordered" evidence="6">
    <location>
        <begin position="1"/>
        <end position="59"/>
    </location>
</feature>
<feature type="region of interest" description="Disordered" evidence="6">
    <location>
        <begin position="71"/>
        <end position="96"/>
    </location>
</feature>
<evidence type="ECO:0000256" key="1">
    <source>
        <dbReference type="ARBA" id="ARBA00004123"/>
    </source>
</evidence>
<dbReference type="Gene3D" id="3.40.50.12650">
    <property type="match status" value="1"/>
</dbReference>
<evidence type="ECO:0000256" key="2">
    <source>
        <dbReference type="ARBA" id="ARBA00010304"/>
    </source>
</evidence>
<evidence type="ECO:0000313" key="8">
    <source>
        <dbReference type="EMBL" id="KAI8583573.1"/>
    </source>
</evidence>
<comment type="caution">
    <text evidence="8">The sequence shown here is derived from an EMBL/GenBank/DDBJ whole genome shotgun (WGS) entry which is preliminary data.</text>
</comment>
<dbReference type="GeneID" id="75911134"/>
<dbReference type="AlphaFoldDB" id="A0AAD5EGS5"/>
<feature type="compositionally biased region" description="Polar residues" evidence="6">
    <location>
        <begin position="23"/>
        <end position="34"/>
    </location>
</feature>
<keyword evidence="3" id="KW-0227">DNA damage</keyword>
<organism evidence="8 9">
    <name type="scientific">Umbelopsis ramanniana AG</name>
    <dbReference type="NCBI Taxonomy" id="1314678"/>
    <lineage>
        <taxon>Eukaryota</taxon>
        <taxon>Fungi</taxon>
        <taxon>Fungi incertae sedis</taxon>
        <taxon>Mucoromycota</taxon>
        <taxon>Mucoromycotina</taxon>
        <taxon>Umbelopsidomycetes</taxon>
        <taxon>Umbelopsidales</taxon>
        <taxon>Umbelopsidaceae</taxon>
        <taxon>Umbelopsis</taxon>
    </lineage>
</organism>
<protein>
    <recommendedName>
        <fullName evidence="7">DNA repair metallo-beta-lactamase domain-containing protein</fullName>
    </recommendedName>
</protein>
<evidence type="ECO:0000256" key="3">
    <source>
        <dbReference type="ARBA" id="ARBA00022763"/>
    </source>
</evidence>
<proteinExistence type="inferred from homology"/>
<sequence length="749" mass="83796">MKRPKGNQGQPLVQKRLKEKKTNSSNGSEQSNGVTLKDFFRNPPPREPDSHSKATDQFEQDMELAIQLSLSSTSSEVYQKHPSGSTPFKIDLPEPSNYSELSGIETNEHFATSDLTQGDNASHYVDKQKENEGKEIAPALNNIKAETQMRCPICNQSLERLTHEQSQEHVNSCLDNSDSNISTPTPESVPKEDFNKDSQASSWSQFFGNIHSKISGVWSSRGDEAPGMRGNTSTKQWFGEDKKGNAPPMRGPRNCPFYKKLPGTTLTVDAFCYGKVSGCTGYFLSHFHSDHYTRLSPNWRHGPIYCSKVTANLVIQKLGVDSQWVKSLPMDTECKMEDSDVTVTLLDANHCPGSVLFLFKVPQPNGRQCLRYLHTGDFRASPKMCLHPQIIQPANPPIDILYLDTTYLDPRYAFPAQEESIKAACEIVKQQVLKDDSILNSDPINPSLETFFNSSRNRSVTDESSGDKEEITNKEEIGEASYFDTPDEEELIEDFSYDADFMDNVSQVEQNGSANESSSFSLSADDFKVTSGGSSPGASIPHNRTLVVIGTYSIGKEKIFYEIAKLLKSKVFVTSAKRRILLCQENEELEAILTDNAKEAQVHVIPLMHLKGDNLTAYVKSLSPYFTSVLAFRPTGWTFKSSSAQTMDMNSSSLEYITGHVPKFTAKSLRPTYSSPTVTMYGIPYSEHSSFRELASFIGSLDIKRIVPTVNVGSERSRQKMGNFFRKWEAEKKTKGKIEMVPYRAISHW</sequence>
<dbReference type="EMBL" id="MU620895">
    <property type="protein sequence ID" value="KAI8583573.1"/>
    <property type="molecule type" value="Genomic_DNA"/>
</dbReference>
<evidence type="ECO:0000259" key="7">
    <source>
        <dbReference type="Pfam" id="PF07522"/>
    </source>
</evidence>
<reference evidence="8" key="1">
    <citation type="submission" date="2021-06" db="EMBL/GenBank/DDBJ databases">
        <authorList>
            <consortium name="DOE Joint Genome Institute"/>
            <person name="Mondo S.J."/>
            <person name="Amses K.R."/>
            <person name="Simmons D.R."/>
            <person name="Longcore J.E."/>
            <person name="Seto K."/>
            <person name="Alves G.H."/>
            <person name="Bonds A.E."/>
            <person name="Quandt C.A."/>
            <person name="Davis W.J."/>
            <person name="Chang Y."/>
            <person name="Letcher P.M."/>
            <person name="Powell M.J."/>
            <person name="Kuo A."/>
            <person name="Labutti K."/>
            <person name="Pangilinan J."/>
            <person name="Andreopoulos W."/>
            <person name="Tritt A."/>
            <person name="Riley R."/>
            <person name="Hundley H."/>
            <person name="Johnson J."/>
            <person name="Lipzen A."/>
            <person name="Barry K."/>
            <person name="Berbee M.L."/>
            <person name="Buchler N.E."/>
            <person name="Grigoriev I.V."/>
            <person name="Spatafora J.W."/>
            <person name="Stajich J.E."/>
            <person name="James T.Y."/>
        </authorList>
    </citation>
    <scope>NUCLEOTIDE SEQUENCE</scope>
    <source>
        <strain evidence="8">AG</strain>
    </source>
</reference>
<dbReference type="FunFam" id="3.60.15.10:FF:000010">
    <property type="entry name" value="DNA cross-link repair 1A"/>
    <property type="match status" value="1"/>
</dbReference>
<dbReference type="GO" id="GO:0036297">
    <property type="term" value="P:interstrand cross-link repair"/>
    <property type="evidence" value="ECO:0007669"/>
    <property type="project" value="TreeGrafter"/>
</dbReference>
<feature type="region of interest" description="Disordered" evidence="6">
    <location>
        <begin position="169"/>
        <end position="196"/>
    </location>
</feature>
<dbReference type="CDD" id="cd16273">
    <property type="entry name" value="SNM1A-1C-like_MBL-fold"/>
    <property type="match status" value="1"/>
</dbReference>
<dbReference type="Gene3D" id="3.60.15.10">
    <property type="entry name" value="Ribonuclease Z/Hydroxyacylglutathione hydrolase-like"/>
    <property type="match status" value="1"/>
</dbReference>
<dbReference type="SUPFAM" id="SSF56281">
    <property type="entry name" value="Metallo-hydrolase/oxidoreductase"/>
    <property type="match status" value="1"/>
</dbReference>
<feature type="compositionally biased region" description="Polar residues" evidence="6">
    <location>
        <begin position="169"/>
        <end position="186"/>
    </location>
</feature>
<accession>A0AAD5EGS5</accession>
<dbReference type="FunFam" id="3.40.50.12650:FF:000001">
    <property type="entry name" value="DNA cross-link repair 1A"/>
    <property type="match status" value="1"/>
</dbReference>
<dbReference type="Pfam" id="PF07522">
    <property type="entry name" value="DRMBL"/>
    <property type="match status" value="1"/>
</dbReference>
<evidence type="ECO:0000256" key="4">
    <source>
        <dbReference type="ARBA" id="ARBA00023204"/>
    </source>
</evidence>
<dbReference type="PANTHER" id="PTHR23240">
    <property type="entry name" value="DNA CROSS-LINK REPAIR PROTEIN PSO2/SNM1-RELATED"/>
    <property type="match status" value="1"/>
</dbReference>
<dbReference type="GO" id="GO:0005634">
    <property type="term" value="C:nucleus"/>
    <property type="evidence" value="ECO:0007669"/>
    <property type="project" value="UniProtKB-SubCell"/>
</dbReference>
<dbReference type="Proteomes" id="UP001206595">
    <property type="component" value="Unassembled WGS sequence"/>
</dbReference>
<evidence type="ECO:0000256" key="6">
    <source>
        <dbReference type="SAM" id="MobiDB-lite"/>
    </source>
</evidence>
<feature type="region of interest" description="Disordered" evidence="6">
    <location>
        <begin position="219"/>
        <end position="251"/>
    </location>
</feature>
<dbReference type="InterPro" id="IPR036866">
    <property type="entry name" value="RibonucZ/Hydroxyglut_hydro"/>
</dbReference>
<evidence type="ECO:0000313" key="9">
    <source>
        <dbReference type="Proteomes" id="UP001206595"/>
    </source>
</evidence>
<feature type="domain" description="DNA repair metallo-beta-lactamase" evidence="7">
    <location>
        <begin position="588"/>
        <end position="713"/>
    </location>
</feature>
<keyword evidence="5" id="KW-0539">Nucleus</keyword>
<keyword evidence="9" id="KW-1185">Reference proteome</keyword>
<comment type="subcellular location">
    <subcellularLocation>
        <location evidence="1">Nucleus</location>
    </subcellularLocation>
</comment>
<dbReference type="RefSeq" id="XP_051448577.1">
    <property type="nucleotide sequence ID" value="XM_051585786.1"/>
</dbReference>